<feature type="signal peptide" evidence="1">
    <location>
        <begin position="1"/>
        <end position="21"/>
    </location>
</feature>
<gene>
    <name evidence="2" type="ORF">POL72_48615</name>
</gene>
<dbReference type="Proteomes" id="UP001217485">
    <property type="component" value="Unassembled WGS sequence"/>
</dbReference>
<evidence type="ECO:0000256" key="1">
    <source>
        <dbReference type="SAM" id="SignalP"/>
    </source>
</evidence>
<reference evidence="2 3" key="1">
    <citation type="submission" date="2023-01" db="EMBL/GenBank/DDBJ databases">
        <title>Minimal conservation of predation-associated metabolite biosynthetic gene clusters underscores biosynthetic potential of Myxococcota including descriptions for ten novel species: Archangium lansinium sp. nov., Myxococcus landrumus sp. nov., Nannocystis bai.</title>
        <authorList>
            <person name="Ahearne A."/>
            <person name="Stevens C."/>
            <person name="Dowd S."/>
        </authorList>
    </citation>
    <scope>NUCLEOTIDE SEQUENCE [LARGE SCALE GENOMIC DNA]</scope>
    <source>
        <strain evidence="2 3">WIWO2</strain>
    </source>
</reference>
<feature type="chain" id="PRO_5046980359" description="EF-hand domain-containing protein" evidence="1">
    <location>
        <begin position="22"/>
        <end position="312"/>
    </location>
</feature>
<sequence length="312" mass="32965">MMQRLKVTGFMVAACALALVAGCGDESGATSETGAVQIFVEPEDTIPEGLEPGTGEENIADGWKVTYERFLVTIGNVRAARSDAEETLGDASVFVLDLKNAPATRYVIANFQDVSAVRWDRFGFDLPNAKAGVKTLPPTTAADVDLMVEGGYSLFFEGSIEKADGESCPPPGGACVPAARVRFSWGLSAGTSFDDCATEDGINGFSVPTSGTVAVKPTIHGDHWFFDNITAGVELTKRYAQYIADSDLDGDGETTIDELKQVNAADVFGDEYNLAGASGGPIETAYDYVVAQARTLGDFQGDGECPRRAVLP</sequence>
<keyword evidence="1" id="KW-0732">Signal</keyword>
<accession>A0ABT5CH01</accession>
<dbReference type="RefSeq" id="WP_272104077.1">
    <property type="nucleotide sequence ID" value="NZ_JAQNDK010000007.1"/>
</dbReference>
<protein>
    <recommendedName>
        <fullName evidence="4">EF-hand domain-containing protein</fullName>
    </recommendedName>
</protein>
<evidence type="ECO:0008006" key="4">
    <source>
        <dbReference type="Google" id="ProtNLM"/>
    </source>
</evidence>
<evidence type="ECO:0000313" key="2">
    <source>
        <dbReference type="EMBL" id="MDC0685662.1"/>
    </source>
</evidence>
<keyword evidence="3" id="KW-1185">Reference proteome</keyword>
<comment type="caution">
    <text evidence="2">The sequence shown here is derived from an EMBL/GenBank/DDBJ whole genome shotgun (WGS) entry which is preliminary data.</text>
</comment>
<dbReference type="PROSITE" id="PS51257">
    <property type="entry name" value="PROKAR_LIPOPROTEIN"/>
    <property type="match status" value="1"/>
</dbReference>
<proteinExistence type="predicted"/>
<organism evidence="2 3">
    <name type="scientific">Sorangium atrum</name>
    <dbReference type="NCBI Taxonomy" id="2995308"/>
    <lineage>
        <taxon>Bacteria</taxon>
        <taxon>Pseudomonadati</taxon>
        <taxon>Myxococcota</taxon>
        <taxon>Polyangia</taxon>
        <taxon>Polyangiales</taxon>
        <taxon>Polyangiaceae</taxon>
        <taxon>Sorangium</taxon>
    </lineage>
</organism>
<evidence type="ECO:0000313" key="3">
    <source>
        <dbReference type="Proteomes" id="UP001217485"/>
    </source>
</evidence>
<dbReference type="EMBL" id="JAQNDK010000007">
    <property type="protein sequence ID" value="MDC0685662.1"/>
    <property type="molecule type" value="Genomic_DNA"/>
</dbReference>
<name>A0ABT5CH01_9BACT</name>